<proteinExistence type="predicted"/>
<accession>A0A4V2RDU1</accession>
<dbReference type="PIRSF" id="PIRSF037663">
    <property type="entry name" value="Acetyltransf_GNAT_prd"/>
    <property type="match status" value="1"/>
</dbReference>
<evidence type="ECO:0000313" key="2">
    <source>
        <dbReference type="EMBL" id="TCN26140.1"/>
    </source>
</evidence>
<gene>
    <name evidence="2" type="ORF">EV146_104248</name>
</gene>
<dbReference type="Pfam" id="PF00583">
    <property type="entry name" value="Acetyltransf_1"/>
    <property type="match status" value="1"/>
</dbReference>
<protein>
    <submittedName>
        <fullName evidence="2">RimJ/RimL family protein N-acetyltransferase</fullName>
    </submittedName>
</protein>
<dbReference type="AlphaFoldDB" id="A0A4V2RDU1"/>
<dbReference type="PROSITE" id="PS51186">
    <property type="entry name" value="GNAT"/>
    <property type="match status" value="1"/>
</dbReference>
<dbReference type="Gene3D" id="3.40.630.30">
    <property type="match status" value="1"/>
</dbReference>
<dbReference type="InterPro" id="IPR016181">
    <property type="entry name" value="Acyl_CoA_acyltransferase"/>
</dbReference>
<sequence>MKIREIKKGEAAALVELIKEVEKQSKYMLLEPGERTSGDRELESRIIEMKKVGNSTVFVAEEGNELIGYLMAIGGTAKRNKHSVYLVTGILDEYRGRGIGTELFKHLEEWRRGAEIERLELTVVTLNEAGIRLYKKMGFVVEGTKRKSLCINGEFVDEYYMSKIF</sequence>
<dbReference type="EMBL" id="SLVV01000004">
    <property type="protein sequence ID" value="TCN26140.1"/>
    <property type="molecule type" value="Genomic_DNA"/>
</dbReference>
<dbReference type="Proteomes" id="UP000295689">
    <property type="component" value="Unassembled WGS sequence"/>
</dbReference>
<dbReference type="InterPro" id="IPR017255">
    <property type="entry name" value="AcTrfase_GNAT_prd"/>
</dbReference>
<dbReference type="RefSeq" id="WP_132004366.1">
    <property type="nucleotide sequence ID" value="NZ_JABUHM010000015.1"/>
</dbReference>
<keyword evidence="2" id="KW-0808">Transferase</keyword>
<organism evidence="2 3">
    <name type="scientific">Mesobacillus foraminis</name>
    <dbReference type="NCBI Taxonomy" id="279826"/>
    <lineage>
        <taxon>Bacteria</taxon>
        <taxon>Bacillati</taxon>
        <taxon>Bacillota</taxon>
        <taxon>Bacilli</taxon>
        <taxon>Bacillales</taxon>
        <taxon>Bacillaceae</taxon>
        <taxon>Mesobacillus</taxon>
    </lineage>
</organism>
<dbReference type="PANTHER" id="PTHR43072">
    <property type="entry name" value="N-ACETYLTRANSFERASE"/>
    <property type="match status" value="1"/>
</dbReference>
<feature type="domain" description="N-acetyltransferase" evidence="1">
    <location>
        <begin position="1"/>
        <end position="165"/>
    </location>
</feature>
<keyword evidence="3" id="KW-1185">Reference proteome</keyword>
<evidence type="ECO:0000259" key="1">
    <source>
        <dbReference type="PROSITE" id="PS51186"/>
    </source>
</evidence>
<comment type="caution">
    <text evidence="2">The sequence shown here is derived from an EMBL/GenBank/DDBJ whole genome shotgun (WGS) entry which is preliminary data.</text>
</comment>
<evidence type="ECO:0000313" key="3">
    <source>
        <dbReference type="Proteomes" id="UP000295689"/>
    </source>
</evidence>
<dbReference type="InterPro" id="IPR000182">
    <property type="entry name" value="GNAT_dom"/>
</dbReference>
<dbReference type="SUPFAM" id="SSF55729">
    <property type="entry name" value="Acyl-CoA N-acyltransferases (Nat)"/>
    <property type="match status" value="1"/>
</dbReference>
<name>A0A4V2RDU1_9BACI</name>
<reference evidence="2 3" key="1">
    <citation type="journal article" date="2015" name="Stand. Genomic Sci.">
        <title>Genomic Encyclopedia of Bacterial and Archaeal Type Strains, Phase III: the genomes of soil and plant-associated and newly described type strains.</title>
        <authorList>
            <person name="Whitman W.B."/>
            <person name="Woyke T."/>
            <person name="Klenk H.P."/>
            <person name="Zhou Y."/>
            <person name="Lilburn T.G."/>
            <person name="Beck B.J."/>
            <person name="De Vos P."/>
            <person name="Vandamme P."/>
            <person name="Eisen J.A."/>
            <person name="Garrity G."/>
            <person name="Hugenholtz P."/>
            <person name="Kyrpides N.C."/>
        </authorList>
    </citation>
    <scope>NUCLEOTIDE SEQUENCE [LARGE SCALE GENOMIC DNA]</scope>
    <source>
        <strain evidence="2 3">CV53</strain>
    </source>
</reference>
<dbReference type="GO" id="GO:0016747">
    <property type="term" value="F:acyltransferase activity, transferring groups other than amino-acyl groups"/>
    <property type="evidence" value="ECO:0007669"/>
    <property type="project" value="InterPro"/>
</dbReference>
<dbReference type="CDD" id="cd04301">
    <property type="entry name" value="NAT_SF"/>
    <property type="match status" value="1"/>
</dbReference>